<dbReference type="EMBL" id="BSOH01000027">
    <property type="protein sequence ID" value="GLR19485.1"/>
    <property type="molecule type" value="Genomic_DNA"/>
</dbReference>
<accession>A0AA37WIA3</accession>
<organism evidence="1 2">
    <name type="scientific">Portibacter lacus</name>
    <dbReference type="NCBI Taxonomy" id="1099794"/>
    <lineage>
        <taxon>Bacteria</taxon>
        <taxon>Pseudomonadati</taxon>
        <taxon>Bacteroidota</taxon>
        <taxon>Saprospiria</taxon>
        <taxon>Saprospirales</taxon>
        <taxon>Haliscomenobacteraceae</taxon>
        <taxon>Portibacter</taxon>
    </lineage>
</organism>
<dbReference type="CDD" id="cd19608">
    <property type="entry name" value="GH113_mannanase-like"/>
    <property type="match status" value="1"/>
</dbReference>
<evidence type="ECO:0000313" key="1">
    <source>
        <dbReference type="EMBL" id="GLR19485.1"/>
    </source>
</evidence>
<dbReference type="InterPro" id="IPR017853">
    <property type="entry name" value="GH"/>
</dbReference>
<keyword evidence="2" id="KW-1185">Reference proteome</keyword>
<name>A0AA37WIA3_9BACT</name>
<proteinExistence type="predicted"/>
<dbReference type="Pfam" id="PF22612">
    <property type="entry name" value="GH113"/>
    <property type="match status" value="1"/>
</dbReference>
<comment type="caution">
    <text evidence="1">The sequence shown here is derived from an EMBL/GenBank/DDBJ whole genome shotgun (WGS) entry which is preliminary data.</text>
</comment>
<reference evidence="1" key="2">
    <citation type="submission" date="2023-01" db="EMBL/GenBank/DDBJ databases">
        <title>Draft genome sequence of Portibacter lacus strain NBRC 108769.</title>
        <authorList>
            <person name="Sun Q."/>
            <person name="Mori K."/>
        </authorList>
    </citation>
    <scope>NUCLEOTIDE SEQUENCE</scope>
    <source>
        <strain evidence="1">NBRC 108769</strain>
    </source>
</reference>
<dbReference type="AlphaFoldDB" id="A0AA37WIA3"/>
<reference evidence="1" key="1">
    <citation type="journal article" date="2014" name="Int. J. Syst. Evol. Microbiol.">
        <title>Complete genome sequence of Corynebacterium casei LMG S-19264T (=DSM 44701T), isolated from a smear-ripened cheese.</title>
        <authorList>
            <consortium name="US DOE Joint Genome Institute (JGI-PGF)"/>
            <person name="Walter F."/>
            <person name="Albersmeier A."/>
            <person name="Kalinowski J."/>
            <person name="Ruckert C."/>
        </authorList>
    </citation>
    <scope>NUCLEOTIDE SEQUENCE</scope>
    <source>
        <strain evidence="1">NBRC 108769</strain>
    </source>
</reference>
<sequence length="339" mass="40512">MAVENHTGIPKNLYTIDGKQRGMSVFNWRDSLDQSLNQLIKNNVEWVAIIPFYFQENDRTREMRIPEMTGKWDRRDSSYMNVINNIHNRGLHVMLKPHLWMRDGWRSDIKLESDDDWDMWFESYRKNLIHHAMLAETLNIELLCIGAEFRSSILKQPDKWEGLIKEIKSIYSGKLTYAANWDAEYSEVKFWDKMDYIGIQAYFPLTKNEYPTLKEIRSGWKRHIKMLEDLSGKYNKPILFSEIGYRSDNVATIEPWVWGSALNNDTLVVASNMTQNLAYEALFQELWNKKWFAGMYFWQWHNDTERRARYGERDFTPRFKPAENTLAKWYGKEDHSSRE</sequence>
<gene>
    <name evidence="1" type="ORF">GCM10007940_41010</name>
</gene>
<protein>
    <recommendedName>
        <fullName evidence="3">Glycoside hydrolase</fullName>
    </recommendedName>
</protein>
<evidence type="ECO:0008006" key="3">
    <source>
        <dbReference type="Google" id="ProtNLM"/>
    </source>
</evidence>
<dbReference type="Proteomes" id="UP001156666">
    <property type="component" value="Unassembled WGS sequence"/>
</dbReference>
<evidence type="ECO:0000313" key="2">
    <source>
        <dbReference type="Proteomes" id="UP001156666"/>
    </source>
</evidence>
<dbReference type="Gene3D" id="3.20.20.80">
    <property type="entry name" value="Glycosidases"/>
    <property type="match status" value="1"/>
</dbReference>
<dbReference type="InterPro" id="IPR055151">
    <property type="entry name" value="GH113"/>
</dbReference>
<dbReference type="SUPFAM" id="SSF51445">
    <property type="entry name" value="(Trans)glycosidases"/>
    <property type="match status" value="1"/>
</dbReference>